<dbReference type="PANTHER" id="PTHR40980:SF5">
    <property type="entry name" value="TONB-DEPENDENT RECEPTOR"/>
    <property type="match status" value="1"/>
</dbReference>
<dbReference type="AlphaFoldDB" id="A0A848IVB2"/>
<dbReference type="InterPro" id="IPR008969">
    <property type="entry name" value="CarboxyPept-like_regulatory"/>
</dbReference>
<evidence type="ECO:0000259" key="7">
    <source>
        <dbReference type="Pfam" id="PF07715"/>
    </source>
</evidence>
<organism evidence="8 9">
    <name type="scientific">Marinigracilibium pacificum</name>
    <dbReference type="NCBI Taxonomy" id="2729599"/>
    <lineage>
        <taxon>Bacteria</taxon>
        <taxon>Pseudomonadati</taxon>
        <taxon>Bacteroidota</taxon>
        <taxon>Cytophagia</taxon>
        <taxon>Cytophagales</taxon>
        <taxon>Flammeovirgaceae</taxon>
        <taxon>Marinigracilibium</taxon>
    </lineage>
</organism>
<proteinExistence type="inferred from homology"/>
<evidence type="ECO:0000313" key="9">
    <source>
        <dbReference type="Proteomes" id="UP000559010"/>
    </source>
</evidence>
<dbReference type="InterPro" id="IPR012910">
    <property type="entry name" value="Plug_dom"/>
</dbReference>
<feature type="domain" description="TonB-dependent receptor-like beta-barrel" evidence="6">
    <location>
        <begin position="504"/>
        <end position="929"/>
    </location>
</feature>
<dbReference type="InterPro" id="IPR036942">
    <property type="entry name" value="Beta-barrel_TonB_sf"/>
</dbReference>
<dbReference type="Pfam" id="PF00593">
    <property type="entry name" value="TonB_dep_Rec_b-barrel"/>
    <property type="match status" value="1"/>
</dbReference>
<feature type="chain" id="PRO_5032611373" evidence="5">
    <location>
        <begin position="22"/>
        <end position="965"/>
    </location>
</feature>
<dbReference type="Proteomes" id="UP000559010">
    <property type="component" value="Unassembled WGS sequence"/>
</dbReference>
<evidence type="ECO:0000256" key="2">
    <source>
        <dbReference type="ARBA" id="ARBA00023136"/>
    </source>
</evidence>
<sequence length="965" mass="108164">MNYSKVLFFLLFVAGVYTAQAQNGSLSGMITDGETGEELIGATVYIPSIAKGAVTDIYGNYSIKGIPAGTYKVEVSYVTYQKNTIEGVEIKDGQNTEISVALSTAEQQLDEVVVVAKQIKNNEVALLSMQRKAVGVQDGISSQEIKNLGASNAAESMKQVTGASIEDGKYVVMRGLGDRYSISLLNGIPLPSADPYRNSTSMDMIPADMVMNIVTQKTFTPDMPGNFTGGAVDITTKSMPEEFYFNAGMSFGYNTQSSFRDDFITDSNSGGMDWLGYDDGTRDRPTVFDANKQYLQGSAANQTAIIGRVPENDFERNLIDESSKAFNSSFLERRKSSAMNYGLNIAFGNQHQYGDKKLGYNVGLLYDRSYEMVPSGMEGYYSRSLSGTSDLVREQEFTTMSGSEKATVGGLFGLSYQFSPTNEINFDAIYNHSGESYAQVNDGYWRNTAYPNFNTRVNGFKERELVDLQLRGKHYFMNLNELKIDWSAGRVNVSQDEPDMKLFAYNTTTSNGQTDYIMNQSEVGILPTHLYRYLNDVQYNAKLDISFKLLKDAEHTLKFGGWYSTKERDYEEFFYSQVQVPVNQYNPSYVTFSEAAGDFDRFFSDANSGIVDTPTSNGTGRYGFGNFYQDLSRLQNFYSGNETIIAGYAMADFRVTDKFQVVAGGRVETTDIETLSLDKNAAPGIIDQVDFLPSVNTKYAITENANLRLAYSQTLARPNLREIAPIFSISMVGRPNFLGNPDLLRTKIQNFDLRYELFPKAGELIAFSAYYKSFNDPIVLQLTPKASSPEIRPINVGTATVYGAEVEFRKRLDFLGETFQNFKLSANFSYIYSRIDKSDEEIAAFRAQGLDLDEWRPLPGQSPYIVNVALNHYSPKLDWDNTLSFNIWGERLSYVTGAIDPDVYEQPRPSLNFVSRKSVGEHWSVSFKAMNILNMTYEKKFQDTEYDYETYQVGTDINVGVSYKF</sequence>
<dbReference type="Pfam" id="PF13715">
    <property type="entry name" value="CarbopepD_reg_2"/>
    <property type="match status" value="1"/>
</dbReference>
<gene>
    <name evidence="8" type="ORF">HH304_01860</name>
</gene>
<feature type="domain" description="TonB-dependent receptor plug" evidence="7">
    <location>
        <begin position="137"/>
        <end position="217"/>
    </location>
</feature>
<dbReference type="RefSeq" id="WP_169677741.1">
    <property type="nucleotide sequence ID" value="NZ_JABBNU010000001.1"/>
</dbReference>
<protein>
    <submittedName>
        <fullName evidence="8">TonB-dependent receptor</fullName>
    </submittedName>
</protein>
<comment type="subcellular location">
    <subcellularLocation>
        <location evidence="1 4">Cell outer membrane</location>
    </subcellularLocation>
</comment>
<evidence type="ECO:0000256" key="3">
    <source>
        <dbReference type="ARBA" id="ARBA00023237"/>
    </source>
</evidence>
<dbReference type="InterPro" id="IPR037066">
    <property type="entry name" value="Plug_dom_sf"/>
</dbReference>
<keyword evidence="9" id="KW-1185">Reference proteome</keyword>
<evidence type="ECO:0000256" key="1">
    <source>
        <dbReference type="ARBA" id="ARBA00004442"/>
    </source>
</evidence>
<feature type="signal peptide" evidence="5">
    <location>
        <begin position="1"/>
        <end position="21"/>
    </location>
</feature>
<comment type="caution">
    <text evidence="8">The sequence shown here is derived from an EMBL/GenBank/DDBJ whole genome shotgun (WGS) entry which is preliminary data.</text>
</comment>
<evidence type="ECO:0000313" key="8">
    <source>
        <dbReference type="EMBL" id="NMM47128.1"/>
    </source>
</evidence>
<comment type="similarity">
    <text evidence="4">Belongs to the TonB-dependent receptor family.</text>
</comment>
<keyword evidence="8" id="KW-0675">Receptor</keyword>
<keyword evidence="5" id="KW-0732">Signal</keyword>
<keyword evidence="4" id="KW-0798">TonB box</keyword>
<dbReference type="Gene3D" id="2.170.130.10">
    <property type="entry name" value="TonB-dependent receptor, plug domain"/>
    <property type="match status" value="1"/>
</dbReference>
<dbReference type="Gene3D" id="2.60.40.1120">
    <property type="entry name" value="Carboxypeptidase-like, regulatory domain"/>
    <property type="match status" value="1"/>
</dbReference>
<dbReference type="SUPFAM" id="SSF56935">
    <property type="entry name" value="Porins"/>
    <property type="match status" value="1"/>
</dbReference>
<dbReference type="SUPFAM" id="SSF49464">
    <property type="entry name" value="Carboxypeptidase regulatory domain-like"/>
    <property type="match status" value="1"/>
</dbReference>
<dbReference type="Gene3D" id="2.40.170.20">
    <property type="entry name" value="TonB-dependent receptor, beta-barrel domain"/>
    <property type="match status" value="1"/>
</dbReference>
<reference evidence="8 9" key="1">
    <citation type="submission" date="2020-04" db="EMBL/GenBank/DDBJ databases">
        <title>Flammeovirgaceae bacterium KN852 isolated from deep sea.</title>
        <authorList>
            <person name="Zhang D.-C."/>
        </authorList>
    </citation>
    <scope>NUCLEOTIDE SEQUENCE [LARGE SCALE GENOMIC DNA]</scope>
    <source>
        <strain evidence="8 9">KN852</strain>
    </source>
</reference>
<evidence type="ECO:0000256" key="4">
    <source>
        <dbReference type="RuleBase" id="RU003357"/>
    </source>
</evidence>
<evidence type="ECO:0000256" key="5">
    <source>
        <dbReference type="SAM" id="SignalP"/>
    </source>
</evidence>
<dbReference type="InterPro" id="IPR000531">
    <property type="entry name" value="Beta-barrel_TonB"/>
</dbReference>
<dbReference type="Pfam" id="PF07715">
    <property type="entry name" value="Plug"/>
    <property type="match status" value="1"/>
</dbReference>
<name>A0A848IVB2_9BACT</name>
<accession>A0A848IVB2</accession>
<evidence type="ECO:0000259" key="6">
    <source>
        <dbReference type="Pfam" id="PF00593"/>
    </source>
</evidence>
<keyword evidence="2 4" id="KW-0472">Membrane</keyword>
<keyword evidence="3" id="KW-0998">Cell outer membrane</keyword>
<dbReference type="EMBL" id="JABBNU010000001">
    <property type="protein sequence ID" value="NMM47128.1"/>
    <property type="molecule type" value="Genomic_DNA"/>
</dbReference>
<dbReference type="GO" id="GO:0009279">
    <property type="term" value="C:cell outer membrane"/>
    <property type="evidence" value="ECO:0007669"/>
    <property type="project" value="UniProtKB-SubCell"/>
</dbReference>
<dbReference type="PANTHER" id="PTHR40980">
    <property type="entry name" value="PLUG DOMAIN-CONTAINING PROTEIN"/>
    <property type="match status" value="1"/>
</dbReference>